<evidence type="ECO:0000256" key="2">
    <source>
        <dbReference type="SAM" id="Phobius"/>
    </source>
</evidence>
<reference evidence="3 4" key="1">
    <citation type="submission" date="2023-04" db="EMBL/GenBank/DDBJ databases">
        <title>Luteimonas sp. M1R5S18.</title>
        <authorList>
            <person name="Sun J.-Q."/>
        </authorList>
    </citation>
    <scope>NUCLEOTIDE SEQUENCE [LARGE SCALE GENOMIC DNA]</scope>
    <source>
        <strain evidence="3 4">M1R5S18</strain>
    </source>
</reference>
<dbReference type="Pfam" id="PF11906">
    <property type="entry name" value="DUF3426"/>
    <property type="match status" value="1"/>
</dbReference>
<feature type="transmembrane region" description="Helical" evidence="2">
    <location>
        <begin position="51"/>
        <end position="70"/>
    </location>
</feature>
<keyword evidence="2" id="KW-0812">Transmembrane</keyword>
<proteinExistence type="predicted"/>
<evidence type="ECO:0000313" key="4">
    <source>
        <dbReference type="Proteomes" id="UP001156831"/>
    </source>
</evidence>
<feature type="region of interest" description="Disordered" evidence="1">
    <location>
        <begin position="1"/>
        <end position="42"/>
    </location>
</feature>
<gene>
    <name evidence="3" type="ORF">QFW80_11525</name>
</gene>
<evidence type="ECO:0000313" key="3">
    <source>
        <dbReference type="EMBL" id="MDH5831145.1"/>
    </source>
</evidence>
<keyword evidence="2" id="KW-1133">Transmembrane helix</keyword>
<comment type="caution">
    <text evidence="3">The sequence shown here is derived from an EMBL/GenBank/DDBJ whole genome shotgun (WGS) entry which is preliminary data.</text>
</comment>
<sequence>MPAQDAAPARGPGASPQDAAPAPETATPAPGPGFLGGRASDGRTVAPRRRAWRIAAVAGLLAMLALQMLLADRARLAADARWRPLVAAACGVFGCSLPPWRDPSAFTLVSREVRPHPQVPDALRVRATFRNDARWAQAWPPLVLTLSDVDGRAVAARAFRAEEYLGSDAPALLAAGQSADIQLDIREPSTATVSYAFGFGD</sequence>
<keyword evidence="2" id="KW-0472">Membrane</keyword>
<dbReference type="InterPro" id="IPR021834">
    <property type="entry name" value="DUF3426"/>
</dbReference>
<protein>
    <submittedName>
        <fullName evidence="3">DUF3426 domain-containing protein</fullName>
    </submittedName>
</protein>
<organism evidence="3 4">
    <name type="scientific">Luteimonas rhizosphaericola</name>
    <dbReference type="NCBI Taxonomy" id="3042024"/>
    <lineage>
        <taxon>Bacteria</taxon>
        <taxon>Pseudomonadati</taxon>
        <taxon>Pseudomonadota</taxon>
        <taxon>Gammaproteobacteria</taxon>
        <taxon>Lysobacterales</taxon>
        <taxon>Lysobacteraceae</taxon>
        <taxon>Luteimonas</taxon>
    </lineage>
</organism>
<dbReference type="RefSeq" id="WP_280602104.1">
    <property type="nucleotide sequence ID" value="NZ_JARXRN010000025.1"/>
</dbReference>
<feature type="compositionally biased region" description="Low complexity" evidence="1">
    <location>
        <begin position="19"/>
        <end position="28"/>
    </location>
</feature>
<evidence type="ECO:0000256" key="1">
    <source>
        <dbReference type="SAM" id="MobiDB-lite"/>
    </source>
</evidence>
<name>A0ABT6JKE3_9GAMM</name>
<keyword evidence="4" id="KW-1185">Reference proteome</keyword>
<accession>A0ABT6JKE3</accession>
<dbReference type="EMBL" id="JARXRN010000025">
    <property type="protein sequence ID" value="MDH5831145.1"/>
    <property type="molecule type" value="Genomic_DNA"/>
</dbReference>
<dbReference type="Proteomes" id="UP001156831">
    <property type="component" value="Unassembled WGS sequence"/>
</dbReference>